<comment type="caution">
    <text evidence="2">The sequence shown here is derived from an EMBL/GenBank/DDBJ whole genome shotgun (WGS) entry which is preliminary data.</text>
</comment>
<evidence type="ECO:0000313" key="3">
    <source>
        <dbReference type="Proteomes" id="UP000324897"/>
    </source>
</evidence>
<feature type="region of interest" description="Disordered" evidence="1">
    <location>
        <begin position="1"/>
        <end position="85"/>
    </location>
</feature>
<dbReference type="AlphaFoldDB" id="A0A5J9TNV0"/>
<evidence type="ECO:0000313" key="2">
    <source>
        <dbReference type="EMBL" id="TVU13032.1"/>
    </source>
</evidence>
<accession>A0A5J9TNV0</accession>
<reference evidence="2 3" key="1">
    <citation type="journal article" date="2019" name="Sci. Rep.">
        <title>A high-quality genome of Eragrostis curvula grass provides insights into Poaceae evolution and supports new strategies to enhance forage quality.</title>
        <authorList>
            <person name="Carballo J."/>
            <person name="Santos B.A.C.M."/>
            <person name="Zappacosta D."/>
            <person name="Garbus I."/>
            <person name="Selva J.P."/>
            <person name="Gallo C.A."/>
            <person name="Diaz A."/>
            <person name="Albertini E."/>
            <person name="Caccamo M."/>
            <person name="Echenique V."/>
        </authorList>
    </citation>
    <scope>NUCLEOTIDE SEQUENCE [LARGE SCALE GENOMIC DNA]</scope>
    <source>
        <strain evidence="3">cv. Victoria</strain>
        <tissue evidence="2">Leaf</tissue>
    </source>
</reference>
<dbReference type="Proteomes" id="UP000324897">
    <property type="component" value="Chromosome 3"/>
</dbReference>
<feature type="compositionally biased region" description="Low complexity" evidence="1">
    <location>
        <begin position="14"/>
        <end position="39"/>
    </location>
</feature>
<dbReference type="EMBL" id="RWGY01000039">
    <property type="protein sequence ID" value="TVU13032.1"/>
    <property type="molecule type" value="Genomic_DNA"/>
</dbReference>
<organism evidence="2 3">
    <name type="scientific">Eragrostis curvula</name>
    <name type="common">weeping love grass</name>
    <dbReference type="NCBI Taxonomy" id="38414"/>
    <lineage>
        <taxon>Eukaryota</taxon>
        <taxon>Viridiplantae</taxon>
        <taxon>Streptophyta</taxon>
        <taxon>Embryophyta</taxon>
        <taxon>Tracheophyta</taxon>
        <taxon>Spermatophyta</taxon>
        <taxon>Magnoliopsida</taxon>
        <taxon>Liliopsida</taxon>
        <taxon>Poales</taxon>
        <taxon>Poaceae</taxon>
        <taxon>PACMAD clade</taxon>
        <taxon>Chloridoideae</taxon>
        <taxon>Eragrostideae</taxon>
        <taxon>Eragrostidinae</taxon>
        <taxon>Eragrostis</taxon>
    </lineage>
</organism>
<feature type="compositionally biased region" description="Basic and acidic residues" evidence="1">
    <location>
        <begin position="76"/>
        <end position="85"/>
    </location>
</feature>
<keyword evidence="3" id="KW-1185">Reference proteome</keyword>
<gene>
    <name evidence="2" type="ORF">EJB05_46706</name>
</gene>
<protein>
    <submittedName>
        <fullName evidence="2">Uncharacterized protein</fullName>
    </submittedName>
</protein>
<name>A0A5J9TNV0_9POAL</name>
<dbReference type="Gramene" id="TVU13032">
    <property type="protein sequence ID" value="TVU13032"/>
    <property type="gene ID" value="EJB05_46706"/>
</dbReference>
<evidence type="ECO:0000256" key="1">
    <source>
        <dbReference type="SAM" id="MobiDB-lite"/>
    </source>
</evidence>
<proteinExistence type="predicted"/>
<feature type="compositionally biased region" description="Polar residues" evidence="1">
    <location>
        <begin position="40"/>
        <end position="60"/>
    </location>
</feature>
<sequence>MARSGRGDRRRSGRPPGSVAAATARPSSSRRSSREVAATPTATTSEKIYDSPVSTMTPTLVPQGWADRPPTGPFPGDHRSSKVPA</sequence>